<dbReference type="PROSITE" id="PS51352">
    <property type="entry name" value="THIOREDOXIN_2"/>
    <property type="match status" value="1"/>
</dbReference>
<evidence type="ECO:0000256" key="4">
    <source>
        <dbReference type="SAM" id="MobiDB-lite"/>
    </source>
</evidence>
<name>A0A8E2AP07_9APHY</name>
<keyword evidence="9" id="KW-1185">Reference proteome</keyword>
<dbReference type="PANTHER" id="PTHR12378">
    <property type="entry name" value="DESUMOYLATING ISOPEPTIDASE"/>
    <property type="match status" value="1"/>
</dbReference>
<dbReference type="InterPro" id="IPR013535">
    <property type="entry name" value="PUL_dom"/>
</dbReference>
<organism evidence="8 9">
    <name type="scientific">Obba rivulosa</name>
    <dbReference type="NCBI Taxonomy" id="1052685"/>
    <lineage>
        <taxon>Eukaryota</taxon>
        <taxon>Fungi</taxon>
        <taxon>Dikarya</taxon>
        <taxon>Basidiomycota</taxon>
        <taxon>Agaricomycotina</taxon>
        <taxon>Agaricomycetes</taxon>
        <taxon>Polyporales</taxon>
        <taxon>Gelatoporiaceae</taxon>
        <taxon>Obba</taxon>
    </lineage>
</organism>
<dbReference type="Pfam" id="PF05903">
    <property type="entry name" value="Peptidase_C97"/>
    <property type="match status" value="1"/>
</dbReference>
<dbReference type="InterPro" id="IPR013766">
    <property type="entry name" value="Thioredoxin_domain"/>
</dbReference>
<feature type="region of interest" description="Disordered" evidence="4">
    <location>
        <begin position="191"/>
        <end position="211"/>
    </location>
</feature>
<dbReference type="EMBL" id="KV722475">
    <property type="protein sequence ID" value="OCH87713.1"/>
    <property type="molecule type" value="Genomic_DNA"/>
</dbReference>
<evidence type="ECO:0000313" key="9">
    <source>
        <dbReference type="Proteomes" id="UP000250043"/>
    </source>
</evidence>
<feature type="domain" description="Thioredoxin" evidence="5">
    <location>
        <begin position="196"/>
        <end position="328"/>
    </location>
</feature>
<feature type="domain" description="PUL" evidence="6">
    <location>
        <begin position="345"/>
        <end position="668"/>
    </location>
</feature>
<feature type="compositionally biased region" description="Pro residues" evidence="4">
    <location>
        <begin position="196"/>
        <end position="206"/>
    </location>
</feature>
<dbReference type="InterPro" id="IPR042266">
    <property type="entry name" value="PPPDE_sf"/>
</dbReference>
<proteinExistence type="inferred from homology"/>
<dbReference type="SMART" id="SM01179">
    <property type="entry name" value="DUF862"/>
    <property type="match status" value="1"/>
</dbReference>
<keyword evidence="2" id="KW-0645">Protease</keyword>
<comment type="similarity">
    <text evidence="1">Belongs to the DeSI family.</text>
</comment>
<dbReference type="Pfam" id="PF00085">
    <property type="entry name" value="Thioredoxin"/>
    <property type="match status" value="1"/>
</dbReference>
<evidence type="ECO:0000259" key="5">
    <source>
        <dbReference type="PROSITE" id="PS51352"/>
    </source>
</evidence>
<dbReference type="InterPro" id="IPR008580">
    <property type="entry name" value="PPPDE_dom"/>
</dbReference>
<dbReference type="PROSITE" id="PS51858">
    <property type="entry name" value="PPPDE"/>
    <property type="match status" value="1"/>
</dbReference>
<dbReference type="OrthoDB" id="21221at2759"/>
<feature type="domain" description="PPPDE" evidence="7">
    <location>
        <begin position="3"/>
        <end position="143"/>
    </location>
</feature>
<evidence type="ECO:0000313" key="8">
    <source>
        <dbReference type="EMBL" id="OCH87713.1"/>
    </source>
</evidence>
<dbReference type="InterPro" id="IPR011989">
    <property type="entry name" value="ARM-like"/>
</dbReference>
<dbReference type="Gene3D" id="3.40.30.10">
    <property type="entry name" value="Glutaredoxin"/>
    <property type="match status" value="1"/>
</dbReference>
<dbReference type="GO" id="GO:0008233">
    <property type="term" value="F:peptidase activity"/>
    <property type="evidence" value="ECO:0007669"/>
    <property type="project" value="UniProtKB-KW"/>
</dbReference>
<evidence type="ECO:0000259" key="7">
    <source>
        <dbReference type="PROSITE" id="PS51858"/>
    </source>
</evidence>
<dbReference type="GO" id="GO:0006508">
    <property type="term" value="P:proteolysis"/>
    <property type="evidence" value="ECO:0007669"/>
    <property type="project" value="UniProtKB-KW"/>
</dbReference>
<accession>A0A8E2AP07</accession>
<sequence length="671" mass="72272">MSSKVQLYVYDLSNGLAKQLSMPLTGKQIDGVWHTSVVVFGKEIFYGQGICITPPGQSHHGRPLQIVDMGETAIDEETFQEYLTEMRQHYTAEKYHLLDFNCNSFTNDCIGFLTGESIPAWIKDLPSDFLSTPFGAALRPTIDAMFRRPAPGVAPAPASLQPSPEAASAAAAASPNPALASSLLQAVANQAFSPSPSTPTPAPSAPTPSQATATVASPIHICTNPSSLQSLLHTHRVVVVFFTSKICGPCRMIEPAFEDLAHEKTHRHADKIAFVKVDLGVGLGSQLARQFGVRVTPTFLFFLDGQKQSEIKGVNAPELRSQTDLLLYQAFPPHPHTRLSLPAVESLSLSPILFTQVPPLDTMLSKFISFLDAAPSTPDVQSAKQTITSVVLPYLKSRFPAKDANSVAKKVNASSVLLNSWADATRKIVDILPPAQLFPLADMWRLAFHDDAVGTWCAGLSPTNPRSIDPIMLFLSKATEILESPDADAKASARNYLLTVLRMLANTFASPALAKRLLAPGSRAGTREPLTRVLVGALLHGDAAVRTAAASVAFNVAACLQKGRVDQVRGVNVGAGVEEDGEWEVELVSAMLEALANETQSEEVVHRLTAAVAFMLRLSPVYDAQLAPLLEVLQARDTLKSKLERGGCGEQGVQKKDVRKLVEEVAEKLCP</sequence>
<gene>
    <name evidence="8" type="ORF">OBBRIDRAFT_735698</name>
</gene>
<dbReference type="PANTHER" id="PTHR12378:SF7">
    <property type="entry name" value="DESUMOYLATING ISOPEPTIDASE 1"/>
    <property type="match status" value="1"/>
</dbReference>
<evidence type="ECO:0000256" key="3">
    <source>
        <dbReference type="ARBA" id="ARBA00022801"/>
    </source>
</evidence>
<reference evidence="8 9" key="1">
    <citation type="submission" date="2016-07" db="EMBL/GenBank/DDBJ databases">
        <title>Draft genome of the white-rot fungus Obba rivulosa 3A-2.</title>
        <authorList>
            <consortium name="DOE Joint Genome Institute"/>
            <person name="Miettinen O."/>
            <person name="Riley R."/>
            <person name="Acob R."/>
            <person name="Barry K."/>
            <person name="Cullen D."/>
            <person name="De Vries R."/>
            <person name="Hainaut M."/>
            <person name="Hatakka A."/>
            <person name="Henrissat B."/>
            <person name="Hilden K."/>
            <person name="Kuo R."/>
            <person name="Labutti K."/>
            <person name="Lipzen A."/>
            <person name="Makela M.R."/>
            <person name="Sandor L."/>
            <person name="Spatafora J.W."/>
            <person name="Grigoriev I.V."/>
            <person name="Hibbett D.S."/>
        </authorList>
    </citation>
    <scope>NUCLEOTIDE SEQUENCE [LARGE SCALE GENOMIC DNA]</scope>
    <source>
        <strain evidence="8 9">3A-2</strain>
    </source>
</reference>
<dbReference type="Gene3D" id="3.90.1720.30">
    <property type="entry name" value="PPPDE domains"/>
    <property type="match status" value="1"/>
</dbReference>
<dbReference type="PROSITE" id="PS51396">
    <property type="entry name" value="PUL"/>
    <property type="match status" value="1"/>
</dbReference>
<dbReference type="Pfam" id="PF08324">
    <property type="entry name" value="PUL"/>
    <property type="match status" value="1"/>
</dbReference>
<dbReference type="CDD" id="cd02947">
    <property type="entry name" value="TRX_family"/>
    <property type="match status" value="1"/>
</dbReference>
<evidence type="ECO:0000259" key="6">
    <source>
        <dbReference type="PROSITE" id="PS51396"/>
    </source>
</evidence>
<evidence type="ECO:0000256" key="1">
    <source>
        <dbReference type="ARBA" id="ARBA00008140"/>
    </source>
</evidence>
<dbReference type="InterPro" id="IPR036249">
    <property type="entry name" value="Thioredoxin-like_sf"/>
</dbReference>
<evidence type="ECO:0000256" key="2">
    <source>
        <dbReference type="ARBA" id="ARBA00022670"/>
    </source>
</evidence>
<dbReference type="Gene3D" id="1.25.10.10">
    <property type="entry name" value="Leucine-rich Repeat Variant"/>
    <property type="match status" value="1"/>
</dbReference>
<dbReference type="GO" id="GO:0070646">
    <property type="term" value="P:protein modification by small protein removal"/>
    <property type="evidence" value="ECO:0007669"/>
    <property type="project" value="TreeGrafter"/>
</dbReference>
<feature type="region of interest" description="Disordered" evidence="4">
    <location>
        <begin position="153"/>
        <end position="172"/>
    </location>
</feature>
<protein>
    <submittedName>
        <fullName evidence="8">DUF862-domain-containing protein</fullName>
    </submittedName>
</protein>
<keyword evidence="3" id="KW-0378">Hydrolase</keyword>
<dbReference type="AlphaFoldDB" id="A0A8E2AP07"/>
<dbReference type="SUPFAM" id="SSF52833">
    <property type="entry name" value="Thioredoxin-like"/>
    <property type="match status" value="1"/>
</dbReference>
<dbReference type="Proteomes" id="UP000250043">
    <property type="component" value="Unassembled WGS sequence"/>
</dbReference>